<feature type="transmembrane region" description="Helical" evidence="1">
    <location>
        <begin position="100"/>
        <end position="122"/>
    </location>
</feature>
<comment type="caution">
    <text evidence="2">The sequence shown here is derived from an EMBL/GenBank/DDBJ whole genome shotgun (WGS) entry which is preliminary data.</text>
</comment>
<dbReference type="RefSeq" id="WP_160632885.1">
    <property type="nucleotide sequence ID" value="NZ_WWNE01000006.1"/>
</dbReference>
<sequence length="191" mass="21344">MDFGIYFTLGLEHITDINGFDHMLFIAALMAPFAIKDYKQILILVTAFTVGHSLTLALASLKIIPFNPTVIELLIPVTIFITGIYNLIRKESATNSKTISYLIALIFGLIHGMGFSNFFQSLLGKESSIVKPLFAFNLGVEAGQILFVFILLSIQFLLLRILKFKFSWWKNALSTLAVVVSAFLFTQQIIS</sequence>
<keyword evidence="1" id="KW-0812">Transmembrane</keyword>
<keyword evidence="3" id="KW-1185">Reference proteome</keyword>
<feature type="transmembrane region" description="Helical" evidence="1">
    <location>
        <begin position="42"/>
        <end position="64"/>
    </location>
</feature>
<proteinExistence type="predicted"/>
<protein>
    <submittedName>
        <fullName evidence="2">HupE/UreJ family protein</fullName>
    </submittedName>
</protein>
<evidence type="ECO:0000313" key="3">
    <source>
        <dbReference type="Proteomes" id="UP000470771"/>
    </source>
</evidence>
<feature type="transmembrane region" description="Helical" evidence="1">
    <location>
        <begin position="171"/>
        <end position="190"/>
    </location>
</feature>
<feature type="transmembrane region" description="Helical" evidence="1">
    <location>
        <begin position="70"/>
        <end position="88"/>
    </location>
</feature>
<reference evidence="2 3" key="1">
    <citation type="submission" date="2019-12" db="EMBL/GenBank/DDBJ databases">
        <authorList>
            <person name="Zhao J."/>
        </authorList>
    </citation>
    <scope>NUCLEOTIDE SEQUENCE [LARGE SCALE GENOMIC DNA]</scope>
    <source>
        <strain evidence="2 3">S-15</strain>
    </source>
</reference>
<accession>A0A6N9NKD6</accession>
<evidence type="ECO:0000256" key="1">
    <source>
        <dbReference type="SAM" id="Phobius"/>
    </source>
</evidence>
<organism evidence="2 3">
    <name type="scientific">Acidiluteibacter ferrifornacis</name>
    <dbReference type="NCBI Taxonomy" id="2692424"/>
    <lineage>
        <taxon>Bacteria</taxon>
        <taxon>Pseudomonadati</taxon>
        <taxon>Bacteroidota</taxon>
        <taxon>Flavobacteriia</taxon>
        <taxon>Flavobacteriales</taxon>
        <taxon>Cryomorphaceae</taxon>
        <taxon>Acidiluteibacter</taxon>
    </lineage>
</organism>
<feature type="transmembrane region" description="Helical" evidence="1">
    <location>
        <begin position="17"/>
        <end position="35"/>
    </location>
</feature>
<keyword evidence="1" id="KW-1133">Transmembrane helix</keyword>
<keyword evidence="1" id="KW-0472">Membrane</keyword>
<dbReference type="Proteomes" id="UP000470771">
    <property type="component" value="Unassembled WGS sequence"/>
</dbReference>
<gene>
    <name evidence="2" type="ORF">GQN54_07350</name>
</gene>
<dbReference type="EMBL" id="WWNE01000006">
    <property type="protein sequence ID" value="NBG65931.1"/>
    <property type="molecule type" value="Genomic_DNA"/>
</dbReference>
<feature type="transmembrane region" description="Helical" evidence="1">
    <location>
        <begin position="142"/>
        <end position="159"/>
    </location>
</feature>
<dbReference type="Pfam" id="PF13795">
    <property type="entry name" value="HupE_UreJ_2"/>
    <property type="match status" value="1"/>
</dbReference>
<dbReference type="AlphaFoldDB" id="A0A6N9NKD6"/>
<dbReference type="InterPro" id="IPR032809">
    <property type="entry name" value="Put_HupE_UreJ"/>
</dbReference>
<name>A0A6N9NKD6_9FLAO</name>
<evidence type="ECO:0000313" key="2">
    <source>
        <dbReference type="EMBL" id="NBG65931.1"/>
    </source>
</evidence>